<gene>
    <name evidence="2" type="ORF">MNEG_8498</name>
</gene>
<dbReference type="KEGG" id="mng:MNEG_8498"/>
<feature type="region of interest" description="Disordered" evidence="1">
    <location>
        <begin position="146"/>
        <end position="168"/>
    </location>
</feature>
<dbReference type="RefSeq" id="XP_013898481.1">
    <property type="nucleotide sequence ID" value="XM_014043027.1"/>
</dbReference>
<dbReference type="EMBL" id="KK101840">
    <property type="protein sequence ID" value="KIY99461.1"/>
    <property type="molecule type" value="Genomic_DNA"/>
</dbReference>
<feature type="region of interest" description="Disordered" evidence="1">
    <location>
        <begin position="320"/>
        <end position="348"/>
    </location>
</feature>
<proteinExistence type="predicted"/>
<protein>
    <submittedName>
        <fullName evidence="2">Uncharacterized protein</fullName>
    </submittedName>
</protein>
<feature type="region of interest" description="Disordered" evidence="1">
    <location>
        <begin position="209"/>
        <end position="246"/>
    </location>
</feature>
<dbReference type="AlphaFoldDB" id="A0A0D2MFH3"/>
<sequence length="437" mass="44224">MRASLSPALRAAPRPRRPYRASVLTCRAELVRPPPRRPTQDSGGGGRGDGGRGRGGGRGGGGRGKAPEGGRRMSLDEARGWLKQLFAGPRLQLTNAAGKDPSSGLPLPPLRPGAAGHAVSLLVNRFPVQTGNAEVLQYLVTFPDRQGQSGGGGTAAKGAGAEAERGRPQVGLDERRGLMERLARQQGWQPDSWAFDAGGGMLFVRSKGDAANSLPEERREWRVPQGDGGGAAAAARPPWPRASGGGGDDAVVATQLHSRFSMAATAGEQRESARQLLGLLFRTALATVAPQAVQSEARGGGGGGSGGGQDVTALLEREDAAGGRGSGRGGGGGRGRGGGRGGGMGGLQLWRGLRHSVRHAGGAAPGPQPQLQLQLDAAAGAVVPAGPLAQLLAEGVQGLGEERLGGLARDKDLLSRADAFVKGIQGGGLEGGGSEGP</sequence>
<organism evidence="2 3">
    <name type="scientific">Monoraphidium neglectum</name>
    <dbReference type="NCBI Taxonomy" id="145388"/>
    <lineage>
        <taxon>Eukaryota</taxon>
        <taxon>Viridiplantae</taxon>
        <taxon>Chlorophyta</taxon>
        <taxon>core chlorophytes</taxon>
        <taxon>Chlorophyceae</taxon>
        <taxon>CS clade</taxon>
        <taxon>Sphaeropleales</taxon>
        <taxon>Selenastraceae</taxon>
        <taxon>Monoraphidium</taxon>
    </lineage>
</organism>
<evidence type="ECO:0000256" key="1">
    <source>
        <dbReference type="SAM" id="MobiDB-lite"/>
    </source>
</evidence>
<feature type="compositionally biased region" description="Gly residues" evidence="1">
    <location>
        <begin position="322"/>
        <end position="346"/>
    </location>
</feature>
<name>A0A0D2MFH3_9CHLO</name>
<evidence type="ECO:0000313" key="3">
    <source>
        <dbReference type="Proteomes" id="UP000054498"/>
    </source>
</evidence>
<accession>A0A0D2MFH3</accession>
<dbReference type="GeneID" id="25741374"/>
<dbReference type="Proteomes" id="UP000054498">
    <property type="component" value="Unassembled WGS sequence"/>
</dbReference>
<evidence type="ECO:0000313" key="2">
    <source>
        <dbReference type="EMBL" id="KIY99461.1"/>
    </source>
</evidence>
<feature type="region of interest" description="Disordered" evidence="1">
    <location>
        <begin position="1"/>
        <end position="72"/>
    </location>
</feature>
<feature type="compositionally biased region" description="Low complexity" evidence="1">
    <location>
        <begin position="1"/>
        <end position="12"/>
    </location>
</feature>
<feature type="compositionally biased region" description="Gly residues" evidence="1">
    <location>
        <begin position="42"/>
        <end position="64"/>
    </location>
</feature>
<reference evidence="2 3" key="1">
    <citation type="journal article" date="2013" name="BMC Genomics">
        <title>Reconstruction of the lipid metabolism for the microalga Monoraphidium neglectum from its genome sequence reveals characteristics suitable for biofuel production.</title>
        <authorList>
            <person name="Bogen C."/>
            <person name="Al-Dilaimi A."/>
            <person name="Albersmeier A."/>
            <person name="Wichmann J."/>
            <person name="Grundmann M."/>
            <person name="Rupp O."/>
            <person name="Lauersen K.J."/>
            <person name="Blifernez-Klassen O."/>
            <person name="Kalinowski J."/>
            <person name="Goesmann A."/>
            <person name="Mussgnug J.H."/>
            <person name="Kruse O."/>
        </authorList>
    </citation>
    <scope>NUCLEOTIDE SEQUENCE [LARGE SCALE GENOMIC DNA]</scope>
    <source>
        <strain evidence="2 3">SAG 48.87</strain>
    </source>
</reference>
<keyword evidence="3" id="KW-1185">Reference proteome</keyword>